<proteinExistence type="predicted"/>
<dbReference type="GO" id="GO:0004803">
    <property type="term" value="F:transposase activity"/>
    <property type="evidence" value="ECO:0007669"/>
    <property type="project" value="InterPro"/>
</dbReference>
<dbReference type="RefSeq" id="WP_135190437.1">
    <property type="nucleotide sequence ID" value="NZ_SPUM01000100.1"/>
</dbReference>
<evidence type="ECO:0000313" key="2">
    <source>
        <dbReference type="EMBL" id="TFW31099.1"/>
    </source>
</evidence>
<dbReference type="NCBIfam" id="NF047646">
    <property type="entry name" value="REP_Tyr_transpos"/>
    <property type="match status" value="1"/>
</dbReference>
<reference evidence="2 3" key="1">
    <citation type="submission" date="2019-03" db="EMBL/GenBank/DDBJ databases">
        <title>Draft genome of Massilia hortus sp. nov., a novel bacterial species of the Oxalobacteraceae family.</title>
        <authorList>
            <person name="Peta V."/>
            <person name="Raths R."/>
            <person name="Bucking H."/>
        </authorList>
    </citation>
    <scope>NUCLEOTIDE SEQUENCE [LARGE SCALE GENOMIC DNA]</scope>
    <source>
        <strain evidence="2 3">ONC3</strain>
    </source>
</reference>
<evidence type="ECO:0000259" key="1">
    <source>
        <dbReference type="SMART" id="SM01321"/>
    </source>
</evidence>
<dbReference type="GO" id="GO:0043565">
    <property type="term" value="F:sequence-specific DNA binding"/>
    <property type="evidence" value="ECO:0007669"/>
    <property type="project" value="TreeGrafter"/>
</dbReference>
<dbReference type="EMBL" id="SPUM01000100">
    <property type="protein sequence ID" value="TFW31099.1"/>
    <property type="molecule type" value="Genomic_DNA"/>
</dbReference>
<dbReference type="PANTHER" id="PTHR36966:SF1">
    <property type="entry name" value="REP-ASSOCIATED TYROSINE TRANSPOSASE"/>
    <property type="match status" value="1"/>
</dbReference>
<keyword evidence="3" id="KW-1185">Reference proteome</keyword>
<protein>
    <submittedName>
        <fullName evidence="2">Transposase</fullName>
    </submittedName>
</protein>
<dbReference type="InterPro" id="IPR052715">
    <property type="entry name" value="RAYT_transposase"/>
</dbReference>
<accession>A0A4Y9T2F1</accession>
<evidence type="ECO:0000313" key="3">
    <source>
        <dbReference type="Proteomes" id="UP000297258"/>
    </source>
</evidence>
<feature type="domain" description="Transposase IS200-like" evidence="1">
    <location>
        <begin position="8"/>
        <end position="136"/>
    </location>
</feature>
<dbReference type="InterPro" id="IPR002686">
    <property type="entry name" value="Transposase_17"/>
</dbReference>
<dbReference type="SUPFAM" id="SSF143422">
    <property type="entry name" value="Transposase IS200-like"/>
    <property type="match status" value="1"/>
</dbReference>
<gene>
    <name evidence="2" type="ORF">E4O92_14425</name>
</gene>
<dbReference type="SMART" id="SM01321">
    <property type="entry name" value="Y1_Tnp"/>
    <property type="match status" value="1"/>
</dbReference>
<dbReference type="PANTHER" id="PTHR36966">
    <property type="entry name" value="REP-ASSOCIATED TYROSINE TRANSPOSASE"/>
    <property type="match status" value="1"/>
</dbReference>
<name>A0A4Y9T2F1_9BURK</name>
<dbReference type="AlphaFoldDB" id="A0A4Y9T2F1"/>
<dbReference type="Gene3D" id="3.30.70.1290">
    <property type="entry name" value="Transposase IS200-like"/>
    <property type="match status" value="1"/>
</dbReference>
<dbReference type="GO" id="GO:0006313">
    <property type="term" value="P:DNA transposition"/>
    <property type="evidence" value="ECO:0007669"/>
    <property type="project" value="InterPro"/>
</dbReference>
<organism evidence="2 3">
    <name type="scientific">Massilia horti</name>
    <dbReference type="NCBI Taxonomy" id="2562153"/>
    <lineage>
        <taxon>Bacteria</taxon>
        <taxon>Pseudomonadati</taxon>
        <taxon>Pseudomonadota</taxon>
        <taxon>Betaproteobacteria</taxon>
        <taxon>Burkholderiales</taxon>
        <taxon>Oxalobacteraceae</taxon>
        <taxon>Telluria group</taxon>
        <taxon>Massilia</taxon>
    </lineage>
</organism>
<dbReference type="OrthoDB" id="9794403at2"/>
<sequence>MSRYRRPLAGPAFFFTVVSYRRRPILCNESIRLALRSAIEMVRAVHPFSIDAWVLLPDHLHCVWTLPAGDSNFSVRWLKIKRWVSICVRDDFRDQRLLTRSSVVRRESTIWQRRFWDHRIRDDVDYGRHLDYVHINPVKHGHAKRAADWPYSTFGRYVREGVYPADWGGAADLSEMDYE</sequence>
<comment type="caution">
    <text evidence="2">The sequence shown here is derived from an EMBL/GenBank/DDBJ whole genome shotgun (WGS) entry which is preliminary data.</text>
</comment>
<dbReference type="InterPro" id="IPR036515">
    <property type="entry name" value="Transposase_17_sf"/>
</dbReference>
<dbReference type="Proteomes" id="UP000297258">
    <property type="component" value="Unassembled WGS sequence"/>
</dbReference>